<dbReference type="SUPFAM" id="SSF101936">
    <property type="entry name" value="DNA-binding pseudobarrel domain"/>
    <property type="match status" value="4"/>
</dbReference>
<keyword evidence="5" id="KW-0804">Transcription</keyword>
<evidence type="ECO:0000256" key="3">
    <source>
        <dbReference type="ARBA" id="ARBA00023015"/>
    </source>
</evidence>
<feature type="domain" description="TF-B3" evidence="8">
    <location>
        <begin position="519"/>
        <end position="600"/>
    </location>
</feature>
<dbReference type="CDD" id="cd10017">
    <property type="entry name" value="B3_DNA"/>
    <property type="match status" value="4"/>
</dbReference>
<dbReference type="AlphaFoldDB" id="A0A3P6CSA4"/>
<feature type="region of interest" description="Disordered" evidence="7">
    <location>
        <begin position="431"/>
        <end position="477"/>
    </location>
</feature>
<evidence type="ECO:0000256" key="5">
    <source>
        <dbReference type="ARBA" id="ARBA00023163"/>
    </source>
</evidence>
<evidence type="ECO:0000256" key="7">
    <source>
        <dbReference type="SAM" id="MobiDB-lite"/>
    </source>
</evidence>
<dbReference type="Gene3D" id="2.40.330.10">
    <property type="entry name" value="DNA-binding pseudobarrel domain"/>
    <property type="match status" value="4"/>
</dbReference>
<feature type="domain" description="TF-B3" evidence="8">
    <location>
        <begin position="337"/>
        <end position="434"/>
    </location>
</feature>
<feature type="domain" description="TF-B3" evidence="8">
    <location>
        <begin position="215"/>
        <end position="311"/>
    </location>
</feature>
<sequence length="605" mass="69481">MDQPNQTWRIVCEANGLKLGKSFTLEIINEHEQAAPVLTWIIWVTLFSPRIEVYSSRDSELLKIMRMPNKRFFKPLLPGFHSHLLTEKWVWFCICMFLQTIPVAFFVKYIEAKNEHHTTKLRSDASKITWEVKIEDGQKLTDGWKEFALAHDLRIGDILIFKQEKDMAFHVTLLGPTGCEIQYESCSEEENNFGNIPKKKNSKREAESSSLDPSCFLVNIWPSSLRYDSLNLPRSFVRANGLETRCGREIVLINEKGKSWTLALKQKLSGPTYIRRGWRSFCIANGLKTGGVYTFKLIKRGRAPVLRLSSTESELEERNIEKIQRNKAESSSLDPSCFVANISRATLRYDTLGLPMKFSRENGLEARCGEIVLMNEKGRSWKLNLKRKRSCGTMYITQGWRSFCSANGLRAGSSSTFKLIKRGGTLALRLSSKETEEEEEDCSLKANKVESLPTEPESDEEGSQDEKQIKKHRSTWKASSSQSQNRFVTLTFRPFNLEKYLLVSASLEALCRFTFCSFLPLRFTRWHGINEETKMRLLDKNGVKWSTDLRSGKTNIDKIRLVGGWQEFFKANCVKTGESIIVKLIWDGDKSCILKFCSKVKHETE</sequence>
<accession>A0A3P6CSA4</accession>
<dbReference type="PANTHER" id="PTHR31674:SF62">
    <property type="entry name" value="B3 DOMAIN-CONTAINING PROTEIN REM14-RELATED"/>
    <property type="match status" value="1"/>
</dbReference>
<dbReference type="Pfam" id="PF02362">
    <property type="entry name" value="B3"/>
    <property type="match status" value="4"/>
</dbReference>
<evidence type="ECO:0000256" key="1">
    <source>
        <dbReference type="ARBA" id="ARBA00004123"/>
    </source>
</evidence>
<organism evidence="9">
    <name type="scientific">Brassica oleracea</name>
    <name type="common">Wild cabbage</name>
    <dbReference type="NCBI Taxonomy" id="3712"/>
    <lineage>
        <taxon>Eukaryota</taxon>
        <taxon>Viridiplantae</taxon>
        <taxon>Streptophyta</taxon>
        <taxon>Embryophyta</taxon>
        <taxon>Tracheophyta</taxon>
        <taxon>Spermatophyta</taxon>
        <taxon>Magnoliopsida</taxon>
        <taxon>eudicotyledons</taxon>
        <taxon>Gunneridae</taxon>
        <taxon>Pentapetalae</taxon>
        <taxon>rosids</taxon>
        <taxon>malvids</taxon>
        <taxon>Brassicales</taxon>
        <taxon>Brassicaceae</taxon>
        <taxon>Brassiceae</taxon>
        <taxon>Brassica</taxon>
    </lineage>
</organism>
<comment type="subcellular location">
    <subcellularLocation>
        <location evidence="1">Nucleus</location>
    </subcellularLocation>
</comment>
<evidence type="ECO:0000256" key="4">
    <source>
        <dbReference type="ARBA" id="ARBA00023125"/>
    </source>
</evidence>
<evidence type="ECO:0000256" key="6">
    <source>
        <dbReference type="ARBA" id="ARBA00023242"/>
    </source>
</evidence>
<gene>
    <name evidence="9" type="ORF">BOLC4T26976H</name>
</gene>
<dbReference type="PANTHER" id="PTHR31674">
    <property type="entry name" value="B3 DOMAIN-CONTAINING PROTEIN REM-LIKE 3-RELATED"/>
    <property type="match status" value="1"/>
</dbReference>
<dbReference type="SMART" id="SM01019">
    <property type="entry name" value="B3"/>
    <property type="match status" value="4"/>
</dbReference>
<keyword evidence="4" id="KW-0238">DNA-binding</keyword>
<dbReference type="InterPro" id="IPR003340">
    <property type="entry name" value="B3_DNA-bd"/>
</dbReference>
<name>A0A3P6CSA4_BRAOL</name>
<dbReference type="PROSITE" id="PS50863">
    <property type="entry name" value="B3"/>
    <property type="match status" value="4"/>
</dbReference>
<proteinExistence type="predicted"/>
<dbReference type="InterPro" id="IPR039218">
    <property type="entry name" value="REM_fam"/>
</dbReference>
<evidence type="ECO:0000313" key="9">
    <source>
        <dbReference type="EMBL" id="VDD13091.1"/>
    </source>
</evidence>
<keyword evidence="6" id="KW-0539">Nucleus</keyword>
<reference evidence="9" key="1">
    <citation type="submission" date="2018-11" db="EMBL/GenBank/DDBJ databases">
        <authorList>
            <consortium name="Genoscope - CEA"/>
            <person name="William W."/>
        </authorList>
    </citation>
    <scope>NUCLEOTIDE SEQUENCE</scope>
</reference>
<dbReference type="InterPro" id="IPR015300">
    <property type="entry name" value="DNA-bd_pseudobarrel_sf"/>
</dbReference>
<protein>
    <recommendedName>
        <fullName evidence="8">TF-B3 domain-containing protein</fullName>
    </recommendedName>
</protein>
<dbReference type="GO" id="GO:0003677">
    <property type="term" value="F:DNA binding"/>
    <property type="evidence" value="ECO:0007669"/>
    <property type="project" value="UniProtKB-KW"/>
</dbReference>
<evidence type="ECO:0000259" key="8">
    <source>
        <dbReference type="PROSITE" id="PS50863"/>
    </source>
</evidence>
<dbReference type="GO" id="GO:0005634">
    <property type="term" value="C:nucleus"/>
    <property type="evidence" value="ECO:0007669"/>
    <property type="project" value="UniProtKB-SubCell"/>
</dbReference>
<evidence type="ECO:0000256" key="2">
    <source>
        <dbReference type="ARBA" id="ARBA00022737"/>
    </source>
</evidence>
<dbReference type="EMBL" id="LR031873">
    <property type="protein sequence ID" value="VDD13091.1"/>
    <property type="molecule type" value="Genomic_DNA"/>
</dbReference>
<dbReference type="FunFam" id="2.40.330.10:FF:000009">
    <property type="entry name" value="Transcriptional factor B3 family protein"/>
    <property type="match status" value="1"/>
</dbReference>
<feature type="domain" description="TF-B3" evidence="8">
    <location>
        <begin position="101"/>
        <end position="177"/>
    </location>
</feature>
<keyword evidence="2" id="KW-0677">Repeat</keyword>
<keyword evidence="3" id="KW-0805">Transcription regulation</keyword>